<reference evidence="1 2" key="1">
    <citation type="submission" date="2021-12" db="EMBL/GenBank/DDBJ databases">
        <title>High titer production of polyol ester of fatty acids by Rhodotorula paludigena BS15 towards product separation-free biomass refinery.</title>
        <authorList>
            <person name="Mano J."/>
            <person name="Ono H."/>
            <person name="Tanaka T."/>
            <person name="Naito K."/>
            <person name="Sushida H."/>
            <person name="Ike M."/>
            <person name="Tokuyasu K."/>
            <person name="Kitaoka M."/>
        </authorList>
    </citation>
    <scope>NUCLEOTIDE SEQUENCE [LARGE SCALE GENOMIC DNA]</scope>
    <source>
        <strain evidence="1 2">BS15</strain>
    </source>
</reference>
<dbReference type="Proteomes" id="UP001342314">
    <property type="component" value="Unassembled WGS sequence"/>
</dbReference>
<dbReference type="EMBL" id="BQKY01000013">
    <property type="protein sequence ID" value="GJN93290.1"/>
    <property type="molecule type" value="Genomic_DNA"/>
</dbReference>
<protein>
    <recommendedName>
        <fullName evidence="3">CYTH domain-containing protein</fullName>
    </recommendedName>
</protein>
<sequence>MLSPLDQLLVHVDTHAAVSLEALDTLSPADLAVAALRPDHSPLLRQRAFHAFLERRRTADSSPPGSLLSVPLDFPLPPSPAELKPSHLVLMQFNSRCTSSELADAAGQRFLELAAAAAAELDEAGRAARLELRGFEVVSRDGLTLLEGGQKRLLEARVAEGDLSVWTDGKKRVSIEGSAITECCYTLEPGNDPAAPDCLVSLRLSRLSLSYAKHDYLGATVEFDLGSPILDDPALAKLRDALSGWSEKYGFEVSVSTFYIRQFAFLRSLAPYEEVEAPDFSFEELAILSFKADKSRLPPLPLDPPLIPERLRHVPAERLALEAMYRSEPRLKLDQTRYVLLTDAFPAVRAYARLLAKVVAAHDALIEAYDRVLETRLYRRAKDKTTRDPIDRLIPLVEKLRNDRVL</sequence>
<accession>A0AAV5GKZ0</accession>
<organism evidence="1 2">
    <name type="scientific">Rhodotorula paludigena</name>
    <dbReference type="NCBI Taxonomy" id="86838"/>
    <lineage>
        <taxon>Eukaryota</taxon>
        <taxon>Fungi</taxon>
        <taxon>Dikarya</taxon>
        <taxon>Basidiomycota</taxon>
        <taxon>Pucciniomycotina</taxon>
        <taxon>Microbotryomycetes</taxon>
        <taxon>Sporidiobolales</taxon>
        <taxon>Sporidiobolaceae</taxon>
        <taxon>Rhodotorula</taxon>
    </lineage>
</organism>
<keyword evidence="2" id="KW-1185">Reference proteome</keyword>
<evidence type="ECO:0000313" key="1">
    <source>
        <dbReference type="EMBL" id="GJN93290.1"/>
    </source>
</evidence>
<proteinExistence type="predicted"/>
<evidence type="ECO:0000313" key="2">
    <source>
        <dbReference type="Proteomes" id="UP001342314"/>
    </source>
</evidence>
<dbReference type="AlphaFoldDB" id="A0AAV5GKZ0"/>
<comment type="caution">
    <text evidence="1">The sequence shown here is derived from an EMBL/GenBank/DDBJ whole genome shotgun (WGS) entry which is preliminary data.</text>
</comment>
<gene>
    <name evidence="1" type="ORF">Rhopal_006337-T1</name>
</gene>
<evidence type="ECO:0008006" key="3">
    <source>
        <dbReference type="Google" id="ProtNLM"/>
    </source>
</evidence>
<name>A0AAV5GKZ0_9BASI</name>